<sequence length="125" mass="14605">MEWFERARELAAQQKIAHEKIAERIGRGRSTVSGWLAGEREPKLQELSLLAKVLGVTPQYLLFGDQDQYDNSQIMPYSDVIEIPIFEGEKKQIGLYWRLKVLIIIQKVMCFYKIAVVMPHQREQQ</sequence>
<feature type="domain" description="HTH cro/C1-type" evidence="1">
    <location>
        <begin position="19"/>
        <end position="61"/>
    </location>
</feature>
<name>A0AAU7QDZ1_9GAMM</name>
<proteinExistence type="predicted"/>
<reference evidence="2" key="1">
    <citation type="submission" date="2024-06" db="EMBL/GenBank/DDBJ databases">
        <authorList>
            <person name="Coelho C."/>
            <person name="Bento M."/>
            <person name="Garcia E."/>
            <person name="Camelo A."/>
            <person name="Brandao I."/>
            <person name="Espirito Santo C."/>
            <person name="Trovao J."/>
            <person name="Verissimo A."/>
            <person name="Costa J."/>
            <person name="Tiago I."/>
        </authorList>
    </citation>
    <scope>NUCLEOTIDE SEQUENCE</scope>
    <source>
        <strain evidence="2">KWT182</strain>
    </source>
</reference>
<dbReference type="CDD" id="cd00093">
    <property type="entry name" value="HTH_XRE"/>
    <property type="match status" value="1"/>
</dbReference>
<accession>A0AAU7QDZ1</accession>
<protein>
    <submittedName>
        <fullName evidence="2">Helix-turn-helix domain-containing protein</fullName>
    </submittedName>
</protein>
<dbReference type="PROSITE" id="PS50943">
    <property type="entry name" value="HTH_CROC1"/>
    <property type="match status" value="1"/>
</dbReference>
<dbReference type="SUPFAM" id="SSF47413">
    <property type="entry name" value="lambda repressor-like DNA-binding domains"/>
    <property type="match status" value="1"/>
</dbReference>
<organism evidence="2">
    <name type="scientific">Acerihabitans sp. KWT182</name>
    <dbReference type="NCBI Taxonomy" id="3157919"/>
    <lineage>
        <taxon>Bacteria</taxon>
        <taxon>Pseudomonadati</taxon>
        <taxon>Pseudomonadota</taxon>
        <taxon>Gammaproteobacteria</taxon>
        <taxon>Enterobacterales</taxon>
        <taxon>Pectobacteriaceae</taxon>
        <taxon>Acerihabitans</taxon>
    </lineage>
</organism>
<dbReference type="Gene3D" id="1.10.260.40">
    <property type="entry name" value="lambda repressor-like DNA-binding domains"/>
    <property type="match status" value="1"/>
</dbReference>
<dbReference type="Pfam" id="PF01381">
    <property type="entry name" value="HTH_3"/>
    <property type="match status" value="1"/>
</dbReference>
<dbReference type="InterPro" id="IPR010982">
    <property type="entry name" value="Lambda_DNA-bd_dom_sf"/>
</dbReference>
<dbReference type="GO" id="GO:0003677">
    <property type="term" value="F:DNA binding"/>
    <property type="evidence" value="ECO:0007669"/>
    <property type="project" value="InterPro"/>
</dbReference>
<dbReference type="EMBL" id="CP157947">
    <property type="protein sequence ID" value="XBS71128.1"/>
    <property type="molecule type" value="Genomic_DNA"/>
</dbReference>
<gene>
    <name evidence="2" type="ORF">ABK905_09240</name>
</gene>
<evidence type="ECO:0000259" key="1">
    <source>
        <dbReference type="PROSITE" id="PS50943"/>
    </source>
</evidence>
<dbReference type="SMART" id="SM00530">
    <property type="entry name" value="HTH_XRE"/>
    <property type="match status" value="1"/>
</dbReference>
<dbReference type="AlphaFoldDB" id="A0AAU7QDZ1"/>
<dbReference type="InterPro" id="IPR001387">
    <property type="entry name" value="Cro/C1-type_HTH"/>
</dbReference>
<evidence type="ECO:0000313" key="2">
    <source>
        <dbReference type="EMBL" id="XBS71128.1"/>
    </source>
</evidence>